<accession>A0A1B2I7Y1</accession>
<organism evidence="1 2">
    <name type="scientific">Cloacibacillus porcorum</name>
    <dbReference type="NCBI Taxonomy" id="1197717"/>
    <lineage>
        <taxon>Bacteria</taxon>
        <taxon>Thermotogati</taxon>
        <taxon>Synergistota</taxon>
        <taxon>Synergistia</taxon>
        <taxon>Synergistales</taxon>
        <taxon>Synergistaceae</taxon>
        <taxon>Cloacibacillus</taxon>
    </lineage>
</organism>
<protein>
    <recommendedName>
        <fullName evidence="3">Selenium-dependent hydroxylase accessory protein YqeC</fullName>
    </recommendedName>
</protein>
<dbReference type="AlphaFoldDB" id="A0A1B2I7Y1"/>
<reference evidence="1" key="1">
    <citation type="submission" date="2016-08" db="EMBL/GenBank/DDBJ databases">
        <title>Complete genome of Cloacibacillus porcorum.</title>
        <authorList>
            <person name="Looft T."/>
            <person name="Bayles D.O."/>
            <person name="Alt D.P."/>
        </authorList>
    </citation>
    <scope>NUCLEOTIDE SEQUENCE [LARGE SCALE GENOMIC DNA]</scope>
    <source>
        <strain evidence="1">CL-84</strain>
    </source>
</reference>
<proteinExistence type="predicted"/>
<keyword evidence="2" id="KW-1185">Reference proteome</keyword>
<evidence type="ECO:0008006" key="3">
    <source>
        <dbReference type="Google" id="ProtNLM"/>
    </source>
</evidence>
<dbReference type="KEGG" id="cpor:BED41_13770"/>
<dbReference type="EMBL" id="CP016757">
    <property type="protein sequence ID" value="ANZ46069.1"/>
    <property type="molecule type" value="Genomic_DNA"/>
</dbReference>
<dbReference type="STRING" id="1197717.BED41_13770"/>
<evidence type="ECO:0000313" key="1">
    <source>
        <dbReference type="EMBL" id="ANZ46069.1"/>
    </source>
</evidence>
<evidence type="ECO:0000313" key="2">
    <source>
        <dbReference type="Proteomes" id="UP000093044"/>
    </source>
</evidence>
<dbReference type="RefSeq" id="WP_066747527.1">
    <property type="nucleotide sequence ID" value="NZ_CP016757.1"/>
</dbReference>
<dbReference type="GeneID" id="83058914"/>
<gene>
    <name evidence="1" type="ORF">BED41_13770</name>
</gene>
<dbReference type="Proteomes" id="UP000093044">
    <property type="component" value="Chromosome"/>
</dbReference>
<dbReference type="OrthoDB" id="9797742at2"/>
<name>A0A1B2I7Y1_9BACT</name>
<dbReference type="Pfam" id="PF19842">
    <property type="entry name" value="YqeC"/>
    <property type="match status" value="1"/>
</dbReference>
<dbReference type="InterPro" id="IPR017587">
    <property type="entry name" value="YqeC"/>
</dbReference>
<dbReference type="NCBIfam" id="TIGR03172">
    <property type="entry name" value="selenium cofactor biosynthesis protein YqeC"/>
    <property type="match status" value="1"/>
</dbReference>
<sequence>MREIFSFLAEYIDKNRITLAAITGGGGKTSLLYGLGRELAASRRVLLTTTTKIFRPTPGECRDLFVGPAKHCLSFLEAMPPASLLTAASGEGGGKLLGYTPEETERLAGSGVAAVIAECDGSRGRPLKFYETWEPPMPQGCGCLFAVAGVGALGERADEERIFRADKFRTLHNIAEGAKVAAADYMSYLSHPEGPLKNAPRGAKKILLLNQWEICGEDSRTSLMEIIPALLKSYDAAACVSMRRNILYDYRER</sequence>